<feature type="compositionally biased region" description="Polar residues" evidence="1">
    <location>
        <begin position="74"/>
        <end position="97"/>
    </location>
</feature>
<feature type="region of interest" description="Disordered" evidence="1">
    <location>
        <begin position="173"/>
        <end position="200"/>
    </location>
</feature>
<dbReference type="OMA" id="WGVWCRR"/>
<accession>A0A1R3RAK5</accession>
<protein>
    <recommendedName>
        <fullName evidence="4">Acetamidase</fullName>
    </recommendedName>
</protein>
<gene>
    <name evidence="2" type="ORF">ASPCADRAFT_56935</name>
</gene>
<proteinExistence type="predicted"/>
<reference evidence="3" key="1">
    <citation type="journal article" date="2017" name="Genome Biol.">
        <title>Comparative genomics reveals high biological diversity and specific adaptations in the industrially and medically important fungal genus Aspergillus.</title>
        <authorList>
            <person name="de Vries R.P."/>
            <person name="Riley R."/>
            <person name="Wiebenga A."/>
            <person name="Aguilar-Osorio G."/>
            <person name="Amillis S."/>
            <person name="Uchima C.A."/>
            <person name="Anderluh G."/>
            <person name="Asadollahi M."/>
            <person name="Askin M."/>
            <person name="Barry K."/>
            <person name="Battaglia E."/>
            <person name="Bayram O."/>
            <person name="Benocci T."/>
            <person name="Braus-Stromeyer S.A."/>
            <person name="Caldana C."/>
            <person name="Canovas D."/>
            <person name="Cerqueira G.C."/>
            <person name="Chen F."/>
            <person name="Chen W."/>
            <person name="Choi C."/>
            <person name="Clum A."/>
            <person name="Dos Santos R.A."/>
            <person name="Damasio A.R."/>
            <person name="Diallinas G."/>
            <person name="Emri T."/>
            <person name="Fekete E."/>
            <person name="Flipphi M."/>
            <person name="Freyberg S."/>
            <person name="Gallo A."/>
            <person name="Gournas C."/>
            <person name="Habgood R."/>
            <person name="Hainaut M."/>
            <person name="Harispe M.L."/>
            <person name="Henrissat B."/>
            <person name="Hilden K.S."/>
            <person name="Hope R."/>
            <person name="Hossain A."/>
            <person name="Karabika E."/>
            <person name="Karaffa L."/>
            <person name="Karanyi Z."/>
            <person name="Krasevec N."/>
            <person name="Kuo A."/>
            <person name="Kusch H."/>
            <person name="LaButti K."/>
            <person name="Lagendijk E.L."/>
            <person name="Lapidus A."/>
            <person name="Levasseur A."/>
            <person name="Lindquist E."/>
            <person name="Lipzen A."/>
            <person name="Logrieco A.F."/>
            <person name="MacCabe A."/>
            <person name="Maekelae M.R."/>
            <person name="Malavazi I."/>
            <person name="Melin P."/>
            <person name="Meyer V."/>
            <person name="Mielnichuk N."/>
            <person name="Miskei M."/>
            <person name="Molnar A.P."/>
            <person name="Mule G."/>
            <person name="Ngan C.Y."/>
            <person name="Orejas M."/>
            <person name="Orosz E."/>
            <person name="Ouedraogo J.P."/>
            <person name="Overkamp K.M."/>
            <person name="Park H.-S."/>
            <person name="Perrone G."/>
            <person name="Piumi F."/>
            <person name="Punt P.J."/>
            <person name="Ram A.F."/>
            <person name="Ramon A."/>
            <person name="Rauscher S."/>
            <person name="Record E."/>
            <person name="Riano-Pachon D.M."/>
            <person name="Robert V."/>
            <person name="Roehrig J."/>
            <person name="Ruller R."/>
            <person name="Salamov A."/>
            <person name="Salih N.S."/>
            <person name="Samson R.A."/>
            <person name="Sandor E."/>
            <person name="Sanguinetti M."/>
            <person name="Schuetze T."/>
            <person name="Sepcic K."/>
            <person name="Shelest E."/>
            <person name="Sherlock G."/>
            <person name="Sophianopoulou V."/>
            <person name="Squina F.M."/>
            <person name="Sun H."/>
            <person name="Susca A."/>
            <person name="Todd R.B."/>
            <person name="Tsang A."/>
            <person name="Unkles S.E."/>
            <person name="van de Wiele N."/>
            <person name="van Rossen-Uffink D."/>
            <person name="Oliveira J.V."/>
            <person name="Vesth T.C."/>
            <person name="Visser J."/>
            <person name="Yu J.-H."/>
            <person name="Zhou M."/>
            <person name="Andersen M.R."/>
            <person name="Archer D.B."/>
            <person name="Baker S.E."/>
            <person name="Benoit I."/>
            <person name="Brakhage A.A."/>
            <person name="Braus G.H."/>
            <person name="Fischer R."/>
            <person name="Frisvad J.C."/>
            <person name="Goldman G.H."/>
            <person name="Houbraken J."/>
            <person name="Oakley B."/>
            <person name="Pocsi I."/>
            <person name="Scazzocchio C."/>
            <person name="Seiboth B."/>
            <person name="vanKuyk P.A."/>
            <person name="Wortman J."/>
            <person name="Dyer P.S."/>
            <person name="Grigoriev I.V."/>
        </authorList>
    </citation>
    <scope>NUCLEOTIDE SEQUENCE [LARGE SCALE GENOMIC DNA]</scope>
    <source>
        <strain evidence="3">ITEM 5010</strain>
    </source>
</reference>
<dbReference type="VEuPathDB" id="FungiDB:ASPCADRAFT_56935"/>
<dbReference type="AlphaFoldDB" id="A0A1R3RAK5"/>
<name>A0A1R3RAK5_ASPC5</name>
<evidence type="ECO:0008006" key="4">
    <source>
        <dbReference type="Google" id="ProtNLM"/>
    </source>
</evidence>
<keyword evidence="3" id="KW-1185">Reference proteome</keyword>
<feature type="compositionally biased region" description="Polar residues" evidence="1">
    <location>
        <begin position="177"/>
        <end position="192"/>
    </location>
</feature>
<organism evidence="2 3">
    <name type="scientific">Aspergillus carbonarius (strain ITEM 5010)</name>
    <dbReference type="NCBI Taxonomy" id="602072"/>
    <lineage>
        <taxon>Eukaryota</taxon>
        <taxon>Fungi</taxon>
        <taxon>Dikarya</taxon>
        <taxon>Ascomycota</taxon>
        <taxon>Pezizomycotina</taxon>
        <taxon>Eurotiomycetes</taxon>
        <taxon>Eurotiomycetidae</taxon>
        <taxon>Eurotiales</taxon>
        <taxon>Aspergillaceae</taxon>
        <taxon>Aspergillus</taxon>
        <taxon>Aspergillus subgen. Circumdati</taxon>
    </lineage>
</organism>
<evidence type="ECO:0000313" key="3">
    <source>
        <dbReference type="Proteomes" id="UP000188318"/>
    </source>
</evidence>
<feature type="region of interest" description="Disordered" evidence="1">
    <location>
        <begin position="43"/>
        <end position="154"/>
    </location>
</feature>
<evidence type="ECO:0000256" key="1">
    <source>
        <dbReference type="SAM" id="MobiDB-lite"/>
    </source>
</evidence>
<sequence>MPESEVLVHISAPSTVSNDANYRAQVEAILGFRPASRQVITLRSDDGDQISDPEPAPGPVHSTRRLCVSHGQEQHNTSPYISKPPNKSTALSVQRQVSFEKDSLGTPLSVIPDSQPDRPPPDPHDLREIQPPRSSPIPRNPIYTNGSPTAKRNRLHFPPSVAAESHKKVSCLDEYRNSGNPPNDDSTVSLPSSPYDDDNPAYDNISSTKGLPSLPIEIRPRLPLVSSARFVTHVTPTLAMLATRLMSPRTYDPIKQTRALDNLERGYWYARLSLVTQALGEQSQPAKPSPMTWDLPLFTRFWTFLSEFIAKEGRAGWGVWCILEDANPTASSSSSSSSEIAAPSLIDPGHIKPVTLKVYAWGEITSHVYLLLFLASERHIRKMGLEWRDSADEIVIQMP</sequence>
<dbReference type="STRING" id="602072.A0A1R3RAK5"/>
<dbReference type="EMBL" id="KV907510">
    <property type="protein sequence ID" value="OOF91516.1"/>
    <property type="molecule type" value="Genomic_DNA"/>
</dbReference>
<dbReference type="Proteomes" id="UP000188318">
    <property type="component" value="Unassembled WGS sequence"/>
</dbReference>
<feature type="compositionally biased region" description="Basic and acidic residues" evidence="1">
    <location>
        <begin position="115"/>
        <end position="130"/>
    </location>
</feature>
<evidence type="ECO:0000313" key="2">
    <source>
        <dbReference type="EMBL" id="OOF91516.1"/>
    </source>
</evidence>
<dbReference type="OrthoDB" id="5395975at2759"/>